<organism evidence="2 3">
    <name type="scientific">Ramalina farinacea</name>
    <dbReference type="NCBI Taxonomy" id="258253"/>
    <lineage>
        <taxon>Eukaryota</taxon>
        <taxon>Fungi</taxon>
        <taxon>Dikarya</taxon>
        <taxon>Ascomycota</taxon>
        <taxon>Pezizomycotina</taxon>
        <taxon>Lecanoromycetes</taxon>
        <taxon>OSLEUM clade</taxon>
        <taxon>Lecanoromycetidae</taxon>
        <taxon>Lecanorales</taxon>
        <taxon>Lecanorineae</taxon>
        <taxon>Ramalinaceae</taxon>
        <taxon>Ramalina</taxon>
    </lineage>
</organism>
<reference evidence="2" key="1">
    <citation type="journal article" date="2023" name="Genome Biol. Evol.">
        <title>First Whole Genome Sequence and Flow Cytometry Genome Size Data for the Lichen-Forming Fungus Ramalina farinacea (Ascomycota).</title>
        <authorList>
            <person name="Llewellyn T."/>
            <person name="Mian S."/>
            <person name="Hill R."/>
            <person name="Leitch I.J."/>
            <person name="Gaya E."/>
        </authorList>
    </citation>
    <scope>NUCLEOTIDE SEQUENCE</scope>
    <source>
        <strain evidence="2">LIQ254RAFAR</strain>
    </source>
</reference>
<feature type="compositionally biased region" description="Basic and acidic residues" evidence="1">
    <location>
        <begin position="174"/>
        <end position="187"/>
    </location>
</feature>
<evidence type="ECO:0000256" key="1">
    <source>
        <dbReference type="SAM" id="MobiDB-lite"/>
    </source>
</evidence>
<name>A0AA43QL46_9LECA</name>
<dbReference type="Proteomes" id="UP001161017">
    <property type="component" value="Unassembled WGS sequence"/>
</dbReference>
<protein>
    <submittedName>
        <fullName evidence="2">Uncharacterized protein</fullName>
    </submittedName>
</protein>
<comment type="caution">
    <text evidence="2">The sequence shown here is derived from an EMBL/GenBank/DDBJ whole genome shotgun (WGS) entry which is preliminary data.</text>
</comment>
<feature type="compositionally biased region" description="Low complexity" evidence="1">
    <location>
        <begin position="46"/>
        <end position="58"/>
    </location>
</feature>
<feature type="region of interest" description="Disordered" evidence="1">
    <location>
        <begin position="174"/>
        <end position="217"/>
    </location>
</feature>
<dbReference type="AlphaFoldDB" id="A0AA43QL46"/>
<accession>A0AA43QL46</accession>
<sequence>MSGNTVNLNFFLAKNGISWENIGITKPNTECIAGQASTPASPRPSSPVSKRSSKSPTSEMRQQAARSLIRKWSHHQGVFERRRYPTVPTSPFASTFHIRNSPNMSVAQRRQSTSDITRFRMYIKQRTYDLAEDAAAKAREAAETLWAAYFDAMNAAMAAEDVAKKAEEALKKLKENEAAPAEQHDDTTSDPGDGDKTPTTPRWTLTNEGNDQQAFEGISLDDLLADPGADEHHPPFESISFDDFPEHKTMLDCTANQKAAGFADLAGRKSRKAQ</sequence>
<evidence type="ECO:0000313" key="2">
    <source>
        <dbReference type="EMBL" id="MDI1488488.1"/>
    </source>
</evidence>
<proteinExistence type="predicted"/>
<dbReference type="EMBL" id="JAPUFD010000007">
    <property type="protein sequence ID" value="MDI1488488.1"/>
    <property type="molecule type" value="Genomic_DNA"/>
</dbReference>
<gene>
    <name evidence="2" type="ORF">OHK93_007763</name>
</gene>
<keyword evidence="3" id="KW-1185">Reference proteome</keyword>
<feature type="compositionally biased region" description="Polar residues" evidence="1">
    <location>
        <begin position="197"/>
        <end position="213"/>
    </location>
</feature>
<evidence type="ECO:0000313" key="3">
    <source>
        <dbReference type="Proteomes" id="UP001161017"/>
    </source>
</evidence>
<feature type="region of interest" description="Disordered" evidence="1">
    <location>
        <begin position="33"/>
        <end position="67"/>
    </location>
</feature>